<dbReference type="InterPro" id="IPR001547">
    <property type="entry name" value="Glyco_hydro_5"/>
</dbReference>
<dbReference type="Pfam" id="PF00150">
    <property type="entry name" value="Cellulase"/>
    <property type="match status" value="1"/>
</dbReference>
<dbReference type="InterPro" id="IPR017853">
    <property type="entry name" value="GH"/>
</dbReference>
<sequence>MLFRGHSKPNFPKIKYVAVNRLFKFPRFSCSACQILWFREYNLKCIIDLHAAPGSQNGMEHSSSRDGTTGWPTSSDYISQSLNAIDFLASRYAQHPSLLGIELLNEPSAALVPLDTLTSYYKQGYKIVRKYPSAAFAKELAMPIHWSSTRLT</sequence>
<evidence type="ECO:0000256" key="1">
    <source>
        <dbReference type="ARBA" id="ARBA00005641"/>
    </source>
</evidence>
<organism evidence="6">
    <name type="scientific">Salvia splendens</name>
    <name type="common">Scarlet sage</name>
    <dbReference type="NCBI Taxonomy" id="180675"/>
    <lineage>
        <taxon>Eukaryota</taxon>
        <taxon>Viridiplantae</taxon>
        <taxon>Streptophyta</taxon>
        <taxon>Embryophyta</taxon>
        <taxon>Tracheophyta</taxon>
        <taxon>Spermatophyta</taxon>
        <taxon>Magnoliopsida</taxon>
        <taxon>eudicotyledons</taxon>
        <taxon>Gunneridae</taxon>
        <taxon>Pentapetalae</taxon>
        <taxon>asterids</taxon>
        <taxon>lamiids</taxon>
        <taxon>Lamiales</taxon>
        <taxon>Lamiaceae</taxon>
        <taxon>Nepetoideae</taxon>
        <taxon>Mentheae</taxon>
        <taxon>Salviinae</taxon>
        <taxon>Salvia</taxon>
        <taxon>Salvia subgen. Calosphace</taxon>
        <taxon>core Calosphace</taxon>
    </lineage>
</organism>
<evidence type="ECO:0000256" key="4">
    <source>
        <dbReference type="RuleBase" id="RU361153"/>
    </source>
</evidence>
<dbReference type="GO" id="GO:0000272">
    <property type="term" value="P:polysaccharide catabolic process"/>
    <property type="evidence" value="ECO:0007669"/>
    <property type="project" value="InterPro"/>
</dbReference>
<dbReference type="GO" id="GO:0016477">
    <property type="term" value="P:cell migration"/>
    <property type="evidence" value="ECO:0007669"/>
    <property type="project" value="TreeGrafter"/>
</dbReference>
<dbReference type="GO" id="GO:0051015">
    <property type="term" value="F:actin filament binding"/>
    <property type="evidence" value="ECO:0007669"/>
    <property type="project" value="InterPro"/>
</dbReference>
<evidence type="ECO:0000259" key="5">
    <source>
        <dbReference type="Pfam" id="PF00150"/>
    </source>
</evidence>
<dbReference type="Gene3D" id="3.20.20.80">
    <property type="entry name" value="Glycosidases"/>
    <property type="match status" value="1"/>
</dbReference>
<reference evidence="6" key="2">
    <citation type="submission" date="2020-08" db="EMBL/GenBank/DDBJ databases">
        <title>Plant Genome Project.</title>
        <authorList>
            <person name="Zhang R.-G."/>
        </authorList>
    </citation>
    <scope>NUCLEOTIDE SEQUENCE</scope>
    <source>
        <strain evidence="6">Huo1</strain>
        <tissue evidence="6">Leaf</tissue>
    </source>
</reference>
<proteinExistence type="inferred from homology"/>
<evidence type="ECO:0000256" key="3">
    <source>
        <dbReference type="ARBA" id="ARBA00023295"/>
    </source>
</evidence>
<dbReference type="InterPro" id="IPR018087">
    <property type="entry name" value="Glyco_hydro_5_CS"/>
</dbReference>
<feature type="domain" description="Glycoside hydrolase family 5" evidence="5">
    <location>
        <begin position="37"/>
        <end position="131"/>
    </location>
</feature>
<gene>
    <name evidence="6" type="ORF">SASPL_135440</name>
</gene>
<dbReference type="PROSITE" id="PS00659">
    <property type="entry name" value="GLYCOSYL_HYDROL_F5"/>
    <property type="match status" value="1"/>
</dbReference>
<dbReference type="GO" id="GO:0005737">
    <property type="term" value="C:cytoplasm"/>
    <property type="evidence" value="ECO:0007669"/>
    <property type="project" value="TreeGrafter"/>
</dbReference>
<keyword evidence="7" id="KW-1185">Reference proteome</keyword>
<accession>A0A8X8WXZ0</accession>
<dbReference type="GO" id="GO:0051017">
    <property type="term" value="P:actin filament bundle assembly"/>
    <property type="evidence" value="ECO:0007669"/>
    <property type="project" value="TreeGrafter"/>
</dbReference>
<dbReference type="EMBL" id="PNBA02000013">
    <property type="protein sequence ID" value="KAG6403223.1"/>
    <property type="molecule type" value="Genomic_DNA"/>
</dbReference>
<dbReference type="Proteomes" id="UP000298416">
    <property type="component" value="Unassembled WGS sequence"/>
</dbReference>
<dbReference type="GO" id="GO:0015629">
    <property type="term" value="C:actin cytoskeleton"/>
    <property type="evidence" value="ECO:0007669"/>
    <property type="project" value="TreeGrafter"/>
</dbReference>
<dbReference type="PANTHER" id="PTHR10551">
    <property type="entry name" value="FASCIN"/>
    <property type="match status" value="1"/>
</dbReference>
<protein>
    <recommendedName>
        <fullName evidence="5">Glycoside hydrolase family 5 domain-containing protein</fullName>
    </recommendedName>
</protein>
<dbReference type="PANTHER" id="PTHR10551:SF9">
    <property type="entry name" value="FASCIN-2"/>
    <property type="match status" value="1"/>
</dbReference>
<comment type="caution">
    <text evidence="6">The sequence shown here is derived from an EMBL/GenBank/DDBJ whole genome shotgun (WGS) entry which is preliminary data.</text>
</comment>
<name>A0A8X8WXZ0_SALSN</name>
<dbReference type="InterPro" id="IPR010431">
    <property type="entry name" value="Fascin"/>
</dbReference>
<keyword evidence="3 4" id="KW-0326">Glycosidase</keyword>
<dbReference type="GO" id="GO:0004553">
    <property type="term" value="F:hydrolase activity, hydrolyzing O-glycosyl compounds"/>
    <property type="evidence" value="ECO:0007669"/>
    <property type="project" value="InterPro"/>
</dbReference>
<evidence type="ECO:0000256" key="2">
    <source>
        <dbReference type="ARBA" id="ARBA00022801"/>
    </source>
</evidence>
<dbReference type="SUPFAM" id="SSF51445">
    <property type="entry name" value="(Trans)glycosidases"/>
    <property type="match status" value="1"/>
</dbReference>
<evidence type="ECO:0000313" key="6">
    <source>
        <dbReference type="EMBL" id="KAG6403223.1"/>
    </source>
</evidence>
<keyword evidence="2 4" id="KW-0378">Hydrolase</keyword>
<dbReference type="GO" id="GO:0007163">
    <property type="term" value="P:establishment or maintenance of cell polarity"/>
    <property type="evidence" value="ECO:0007669"/>
    <property type="project" value="TreeGrafter"/>
</dbReference>
<reference evidence="6" key="1">
    <citation type="submission" date="2018-01" db="EMBL/GenBank/DDBJ databases">
        <authorList>
            <person name="Mao J.F."/>
        </authorList>
    </citation>
    <scope>NUCLEOTIDE SEQUENCE</scope>
    <source>
        <strain evidence="6">Huo1</strain>
        <tissue evidence="6">Leaf</tissue>
    </source>
</reference>
<evidence type="ECO:0000313" key="7">
    <source>
        <dbReference type="Proteomes" id="UP000298416"/>
    </source>
</evidence>
<comment type="similarity">
    <text evidence="1 4">Belongs to the glycosyl hydrolase 5 (cellulase A) family.</text>
</comment>
<dbReference type="AlphaFoldDB" id="A0A8X8WXZ0"/>